<dbReference type="InterPro" id="IPR012337">
    <property type="entry name" value="RNaseH-like_sf"/>
</dbReference>
<evidence type="ECO:0000313" key="3">
    <source>
        <dbReference type="Proteomes" id="UP000807306"/>
    </source>
</evidence>
<proteinExistence type="predicted"/>
<evidence type="ECO:0000313" key="1">
    <source>
        <dbReference type="EMBL" id="KAF9524441.1"/>
    </source>
</evidence>
<gene>
    <name evidence="2" type="ORF">CPB83DRAFT_869389</name>
    <name evidence="1" type="ORF">CPB83DRAFT_871281</name>
</gene>
<dbReference type="EMBL" id="MU157899">
    <property type="protein sequence ID" value="KAF9524441.1"/>
    <property type="molecule type" value="Genomic_DNA"/>
</dbReference>
<dbReference type="SUPFAM" id="SSF53098">
    <property type="entry name" value="Ribonuclease H-like"/>
    <property type="match status" value="1"/>
</dbReference>
<dbReference type="EMBL" id="MU157851">
    <property type="protein sequence ID" value="KAF9528610.1"/>
    <property type="molecule type" value="Genomic_DNA"/>
</dbReference>
<comment type="caution">
    <text evidence="1">The sequence shown here is derived from an EMBL/GenBank/DDBJ whole genome shotgun (WGS) entry which is preliminary data.</text>
</comment>
<dbReference type="Proteomes" id="UP000807306">
    <property type="component" value="Unassembled WGS sequence"/>
</dbReference>
<dbReference type="AlphaFoldDB" id="A0A9P6E855"/>
<reference evidence="1" key="1">
    <citation type="submission" date="2020-11" db="EMBL/GenBank/DDBJ databases">
        <authorList>
            <consortium name="DOE Joint Genome Institute"/>
            <person name="Ahrendt S."/>
            <person name="Riley R."/>
            <person name="Andreopoulos W."/>
            <person name="Labutti K."/>
            <person name="Pangilinan J."/>
            <person name="Ruiz-Duenas F.J."/>
            <person name="Barrasa J.M."/>
            <person name="Sanchez-Garcia M."/>
            <person name="Camarero S."/>
            <person name="Miyauchi S."/>
            <person name="Serrano A."/>
            <person name="Linde D."/>
            <person name="Babiker R."/>
            <person name="Drula E."/>
            <person name="Ayuso-Fernandez I."/>
            <person name="Pacheco R."/>
            <person name="Padilla G."/>
            <person name="Ferreira P."/>
            <person name="Barriuso J."/>
            <person name="Kellner H."/>
            <person name="Castanera R."/>
            <person name="Alfaro M."/>
            <person name="Ramirez L."/>
            <person name="Pisabarro A.G."/>
            <person name="Kuo A."/>
            <person name="Tritt A."/>
            <person name="Lipzen A."/>
            <person name="He G."/>
            <person name="Yan M."/>
            <person name="Ng V."/>
            <person name="Cullen D."/>
            <person name="Martin F."/>
            <person name="Rosso M.-N."/>
            <person name="Henrissat B."/>
            <person name="Hibbett D."/>
            <person name="Martinez A.T."/>
            <person name="Grigoriev I.V."/>
        </authorList>
    </citation>
    <scope>NUCLEOTIDE SEQUENCE</scope>
    <source>
        <strain evidence="1">CBS 506.95</strain>
    </source>
</reference>
<keyword evidence="3" id="KW-1185">Reference proteome</keyword>
<dbReference type="OrthoDB" id="3270520at2759"/>
<accession>A0A9P6E855</accession>
<sequence length="263" mass="30516">MRDAETNWLLVYADSANKLITWLRSKTQILGIMRDVQEASGRIPLSVIRPVATRWTAYFLSYQRLLELSWVLRVMIQTPNHHDRMLMGKPASRAVAQKMIETINDGAFWLGLTKITKHLEPLARSSCLLQSVYTRLDQVPLVFGSLLWEYSMLKKDVLLSETIPMIEVIEKSIEKRWAACDQDVYIAAIILHPLIKMRPFRNILNRMDVWALISRLWKRFYPTQPASTLFKEFSDYLDSTGNFRGLDPYAQQIHTMAEELVGI</sequence>
<protein>
    <submittedName>
        <fullName evidence="1">Uncharacterized protein</fullName>
    </submittedName>
</protein>
<name>A0A9P6E855_9AGAR</name>
<organism evidence="1 3">
    <name type="scientific">Crepidotus variabilis</name>
    <dbReference type="NCBI Taxonomy" id="179855"/>
    <lineage>
        <taxon>Eukaryota</taxon>
        <taxon>Fungi</taxon>
        <taxon>Dikarya</taxon>
        <taxon>Basidiomycota</taxon>
        <taxon>Agaricomycotina</taxon>
        <taxon>Agaricomycetes</taxon>
        <taxon>Agaricomycetidae</taxon>
        <taxon>Agaricales</taxon>
        <taxon>Agaricineae</taxon>
        <taxon>Crepidotaceae</taxon>
        <taxon>Crepidotus</taxon>
    </lineage>
</organism>
<evidence type="ECO:0000313" key="2">
    <source>
        <dbReference type="EMBL" id="KAF9528610.1"/>
    </source>
</evidence>